<dbReference type="SUPFAM" id="SSF52540">
    <property type="entry name" value="P-loop containing nucleoside triphosphate hydrolases"/>
    <property type="match status" value="1"/>
</dbReference>
<dbReference type="AlphaFoldDB" id="A0A1F6P1U4"/>
<evidence type="ECO:0000313" key="2">
    <source>
        <dbReference type="Proteomes" id="UP000178490"/>
    </source>
</evidence>
<dbReference type="InterPro" id="IPR054787">
    <property type="entry name" value="TrlF_ATPase"/>
</dbReference>
<gene>
    <name evidence="1" type="ORF">A2537_03590</name>
</gene>
<comment type="caution">
    <text evidence="1">The sequence shown here is derived from an EMBL/GenBank/DDBJ whole genome shotgun (WGS) entry which is preliminary data.</text>
</comment>
<feature type="non-terminal residue" evidence="1">
    <location>
        <position position="870"/>
    </location>
</feature>
<dbReference type="NCBIfam" id="NF045780">
    <property type="entry name" value="TrlF_fam_ATP"/>
    <property type="match status" value="1"/>
</dbReference>
<dbReference type="Gene3D" id="3.20.20.140">
    <property type="entry name" value="Metal-dependent hydrolases"/>
    <property type="match status" value="1"/>
</dbReference>
<dbReference type="SUPFAM" id="SSF89550">
    <property type="entry name" value="PHP domain-like"/>
    <property type="match status" value="1"/>
</dbReference>
<reference evidence="1 2" key="1">
    <citation type="journal article" date="2016" name="Nat. Commun.">
        <title>Thousands of microbial genomes shed light on interconnected biogeochemical processes in an aquifer system.</title>
        <authorList>
            <person name="Anantharaman K."/>
            <person name="Brown C.T."/>
            <person name="Hug L.A."/>
            <person name="Sharon I."/>
            <person name="Castelle C.J."/>
            <person name="Probst A.J."/>
            <person name="Thomas B.C."/>
            <person name="Singh A."/>
            <person name="Wilkins M.J."/>
            <person name="Karaoz U."/>
            <person name="Brodie E.L."/>
            <person name="Williams K.H."/>
            <person name="Hubbard S.S."/>
            <person name="Banfield J.F."/>
        </authorList>
    </citation>
    <scope>NUCLEOTIDE SEQUENCE [LARGE SCALE GENOMIC DNA]</scope>
</reference>
<evidence type="ECO:0000313" key="1">
    <source>
        <dbReference type="EMBL" id="OGH90127.1"/>
    </source>
</evidence>
<sequence length="870" mass="98365">MSKQGSIWRKWDLHVHTPASVLNNGFGSNWDVYVQKLFKTLIEKEIAVVGITDYFNIDGYKKIKEDYLGNQTKLQELFTAGEIIKINEMLVLPNIEFRSNVFVGQNSINFHVLFSEEITIKDIEEKFLHEIDFRYEADPQQADKMRKLKEANLIELGQRLKSEHTQFASDSDIFVGMMNAVVDDSQVTGVLTSKESIFGGKYVFVVMADEDLSAIDWNSRDHQTRKVLTQKSDLLFSSNEKTRNWSLGKNPYKEGAEKFIAEFKTLKPCIHGSDAHGFNFIAHPCAKRGDATHNCENNPNDCELRFCWIKADPTFEGLRQLTYEPEDRVYIGETNPTSIKSNYTIKSVKISESTIDSELTIKETEFDLNSSLVSVTGGKGSGKTAFVDLIASCYKDRCHTKDKNSFVGRIADSSPNIEITLTFGDGSIFSKKVTENKFFENSEIVYIAQGELETYIGDNSDLDNYINRLIFESSLINNTVKSFEFNQIQASIDLDKKSLESKNALISKLEGGTDEAAIQAVSIEKKQLEADKKDIIARISDSAKKQTGANNLIAQQSQLAISKLKEQKDSLLNIQEYIGEAVLFIENDIVAFNLKVGFINGFLVKLGKDVKVDLITYPTLENLKTLNTQIQAQLNQVVQCIEKSQKEIDNLASGVKDHAKLLDKQKDIDQALSKTEKKEDNLKKNQDLLVVELTNRNNLFKQLLKNTLLLKQKYEEIIALFSENKDVVLSDLSFGVKINYNQSEFLEGVEDVLDQRRKGAKASDAALIFADLFTAVNNFVGGDETKIEPLFSEISKIEKENKDKIRNSQAISKTDFYNLLYKSYFNVVPLVKYKKTQLHKLSLGQKATVLIKIYLAQGDKPIIIDSHDDH</sequence>
<dbReference type="InterPro" id="IPR016195">
    <property type="entry name" value="Pol/histidinol_Pase-like"/>
</dbReference>
<dbReference type="EMBL" id="MFRC01000007">
    <property type="protein sequence ID" value="OGH90127.1"/>
    <property type="molecule type" value="Genomic_DNA"/>
</dbReference>
<organism evidence="1 2">
    <name type="scientific">Candidatus Magasanikbacteria bacterium RIFOXYD2_FULL_36_9</name>
    <dbReference type="NCBI Taxonomy" id="1798707"/>
    <lineage>
        <taxon>Bacteria</taxon>
        <taxon>Candidatus Magasanikiibacteriota</taxon>
    </lineage>
</organism>
<dbReference type="InterPro" id="IPR027417">
    <property type="entry name" value="P-loop_NTPase"/>
</dbReference>
<accession>A0A1F6P1U4</accession>
<dbReference type="Proteomes" id="UP000178490">
    <property type="component" value="Unassembled WGS sequence"/>
</dbReference>
<name>A0A1F6P1U4_9BACT</name>
<evidence type="ECO:0008006" key="3">
    <source>
        <dbReference type="Google" id="ProtNLM"/>
    </source>
</evidence>
<protein>
    <recommendedName>
        <fullName evidence="3">Rad50/SbcC-type AAA domain-containing protein</fullName>
    </recommendedName>
</protein>
<dbReference type="Gene3D" id="3.40.50.300">
    <property type="entry name" value="P-loop containing nucleotide triphosphate hydrolases"/>
    <property type="match status" value="1"/>
</dbReference>
<proteinExistence type="predicted"/>